<dbReference type="GO" id="GO:0006629">
    <property type="term" value="P:lipid metabolic process"/>
    <property type="evidence" value="ECO:0007669"/>
    <property type="project" value="InterPro"/>
</dbReference>
<accession>A0A6J6KN42</accession>
<protein>
    <submittedName>
        <fullName evidence="2">Unannotated protein</fullName>
    </submittedName>
</protein>
<dbReference type="InterPro" id="IPR017946">
    <property type="entry name" value="PLC-like_Pdiesterase_TIM-brl"/>
</dbReference>
<dbReference type="Pfam" id="PF03009">
    <property type="entry name" value="GDPD"/>
    <property type="match status" value="1"/>
</dbReference>
<dbReference type="EMBL" id="CAEZWE010000020">
    <property type="protein sequence ID" value="CAB4649584.1"/>
    <property type="molecule type" value="Genomic_DNA"/>
</dbReference>
<dbReference type="GO" id="GO:0008081">
    <property type="term" value="F:phosphoric diester hydrolase activity"/>
    <property type="evidence" value="ECO:0007669"/>
    <property type="project" value="InterPro"/>
</dbReference>
<dbReference type="SUPFAM" id="SSF51695">
    <property type="entry name" value="PLC-like phosphodiesterases"/>
    <property type="match status" value="1"/>
</dbReference>
<dbReference type="PANTHER" id="PTHR46211">
    <property type="entry name" value="GLYCEROPHOSPHORYL DIESTER PHOSPHODIESTERASE"/>
    <property type="match status" value="1"/>
</dbReference>
<name>A0A6J6KN42_9ZZZZ</name>
<dbReference type="CDD" id="cd08556">
    <property type="entry name" value="GDPD"/>
    <property type="match status" value="1"/>
</dbReference>
<evidence type="ECO:0000313" key="2">
    <source>
        <dbReference type="EMBL" id="CAB4649584.1"/>
    </source>
</evidence>
<gene>
    <name evidence="2" type="ORF">UFOPK2169_00671</name>
</gene>
<evidence type="ECO:0000259" key="1">
    <source>
        <dbReference type="PROSITE" id="PS51704"/>
    </source>
</evidence>
<dbReference type="Gene3D" id="3.20.20.190">
    <property type="entry name" value="Phosphatidylinositol (PI) phosphodiesterase"/>
    <property type="match status" value="1"/>
</dbReference>
<feature type="domain" description="GP-PDE" evidence="1">
    <location>
        <begin position="13"/>
        <end position="234"/>
    </location>
</feature>
<dbReference type="InterPro" id="IPR030395">
    <property type="entry name" value="GP_PDE_dom"/>
</dbReference>
<dbReference type="PROSITE" id="PS51704">
    <property type="entry name" value="GP_PDE"/>
    <property type="match status" value="1"/>
</dbReference>
<organism evidence="2">
    <name type="scientific">freshwater metagenome</name>
    <dbReference type="NCBI Taxonomy" id="449393"/>
    <lineage>
        <taxon>unclassified sequences</taxon>
        <taxon>metagenomes</taxon>
        <taxon>ecological metagenomes</taxon>
    </lineage>
</organism>
<sequence>MAQQQIPALLEHPIAFAHRGARAHAPENTLEAFQLAIRLGANGLETDAWITKDHEVVLDHDGTVRVRGFRRPMAELNRSQLPSHIPTLAELWQSCGMSHDLSVDIKDDAATDVLVRVAQESRFDLRKLWVCHHRHDEVLSIRKRHEEIRVVDSTRLNRLKNGLEMRSSENAQAGVDAINMHFTDWTGGSVTLAHRFGVLAFGWDIQFAHQLENSLKMGLDAVYSDHVDRMVDTYRDYYGRTPQTITS</sequence>
<reference evidence="2" key="1">
    <citation type="submission" date="2020-05" db="EMBL/GenBank/DDBJ databases">
        <authorList>
            <person name="Chiriac C."/>
            <person name="Salcher M."/>
            <person name="Ghai R."/>
            <person name="Kavagutti S V."/>
        </authorList>
    </citation>
    <scope>NUCLEOTIDE SEQUENCE</scope>
</reference>
<dbReference type="AlphaFoldDB" id="A0A6J6KN42"/>
<proteinExistence type="predicted"/>
<dbReference type="PANTHER" id="PTHR46211:SF14">
    <property type="entry name" value="GLYCEROPHOSPHODIESTER PHOSPHODIESTERASE"/>
    <property type="match status" value="1"/>
</dbReference>